<name>A0AAV9IN22_9RHOD</name>
<dbReference type="CDD" id="cd07982">
    <property type="entry name" value="HFD_TAF10"/>
    <property type="match status" value="1"/>
</dbReference>
<reference evidence="7 8" key="1">
    <citation type="submission" date="2022-07" db="EMBL/GenBank/DDBJ databases">
        <title>Genome-wide signatures of adaptation to extreme environments.</title>
        <authorList>
            <person name="Cho C.H."/>
            <person name="Yoon H.S."/>
        </authorList>
    </citation>
    <scope>NUCLEOTIDE SEQUENCE [LARGE SCALE GENOMIC DNA]</scope>
    <source>
        <strain evidence="7 8">108.79 E11</strain>
    </source>
</reference>
<dbReference type="Pfam" id="PF03540">
    <property type="entry name" value="TAF10"/>
    <property type="match status" value="1"/>
</dbReference>
<evidence type="ECO:0000313" key="7">
    <source>
        <dbReference type="EMBL" id="KAK4528912.1"/>
    </source>
</evidence>
<evidence type="ECO:0000256" key="4">
    <source>
        <dbReference type="ARBA" id="ARBA00023242"/>
    </source>
</evidence>
<dbReference type="GO" id="GO:1990841">
    <property type="term" value="F:promoter-specific chromatin binding"/>
    <property type="evidence" value="ECO:0007669"/>
    <property type="project" value="TreeGrafter"/>
</dbReference>
<evidence type="ECO:0000256" key="2">
    <source>
        <dbReference type="ARBA" id="ARBA00023015"/>
    </source>
</evidence>
<protein>
    <recommendedName>
        <fullName evidence="9">Transcription initiation factor TFIID subunit 10</fullName>
    </recommendedName>
</protein>
<evidence type="ECO:0000256" key="1">
    <source>
        <dbReference type="ARBA" id="ARBA00004123"/>
    </source>
</evidence>
<dbReference type="GO" id="GO:0016251">
    <property type="term" value="F:RNA polymerase II general transcription initiation factor activity"/>
    <property type="evidence" value="ECO:0007669"/>
    <property type="project" value="TreeGrafter"/>
</dbReference>
<dbReference type="GO" id="GO:0006367">
    <property type="term" value="P:transcription initiation at RNA polymerase II promoter"/>
    <property type="evidence" value="ECO:0007669"/>
    <property type="project" value="TreeGrafter"/>
</dbReference>
<dbReference type="GO" id="GO:0005669">
    <property type="term" value="C:transcription factor TFIID complex"/>
    <property type="evidence" value="ECO:0007669"/>
    <property type="project" value="TreeGrafter"/>
</dbReference>
<keyword evidence="8" id="KW-1185">Reference proteome</keyword>
<feature type="compositionally biased region" description="Basic and acidic residues" evidence="6">
    <location>
        <begin position="147"/>
        <end position="162"/>
    </location>
</feature>
<evidence type="ECO:0008006" key="9">
    <source>
        <dbReference type="Google" id="ProtNLM"/>
    </source>
</evidence>
<gene>
    <name evidence="7" type="ORF">GAYE_SCF66G6860</name>
</gene>
<evidence type="ECO:0000313" key="8">
    <source>
        <dbReference type="Proteomes" id="UP001300502"/>
    </source>
</evidence>
<dbReference type="InterPro" id="IPR003923">
    <property type="entry name" value="TAF10"/>
</dbReference>
<comment type="similarity">
    <text evidence="5">Belongs to the TAF10 family.</text>
</comment>
<dbReference type="GO" id="GO:0000124">
    <property type="term" value="C:SAGA complex"/>
    <property type="evidence" value="ECO:0007669"/>
    <property type="project" value="TreeGrafter"/>
</dbReference>
<sequence length="162" mass="18321">MDLFETSQVEKLLESLEKYQPAFPDELVRYYLAKSGFQTDDIRAERLVGLAAQKFVADIANDALIHLKLRQQGSAKKSKDNEVVLTVEDLSKALEEYGIYLKKPPYYVDSPVVGFGSSNLKRRKTEQTTTNVGRPGEEGEGEEELPKEEQQPKEEGIPRDNN</sequence>
<proteinExistence type="inferred from homology"/>
<dbReference type="PANTHER" id="PTHR21242">
    <property type="entry name" value="TRANSCRIPTION INITIATION FACTOR TFIID SUBUNIT 10"/>
    <property type="match status" value="1"/>
</dbReference>
<comment type="caution">
    <text evidence="7">The sequence shown here is derived from an EMBL/GenBank/DDBJ whole genome shotgun (WGS) entry which is preliminary data.</text>
</comment>
<keyword evidence="2" id="KW-0805">Transcription regulation</keyword>
<evidence type="ECO:0000256" key="3">
    <source>
        <dbReference type="ARBA" id="ARBA00023163"/>
    </source>
</evidence>
<feature type="region of interest" description="Disordered" evidence="6">
    <location>
        <begin position="116"/>
        <end position="162"/>
    </location>
</feature>
<organism evidence="7 8">
    <name type="scientific">Galdieria yellowstonensis</name>
    <dbReference type="NCBI Taxonomy" id="3028027"/>
    <lineage>
        <taxon>Eukaryota</taxon>
        <taxon>Rhodophyta</taxon>
        <taxon>Bangiophyceae</taxon>
        <taxon>Galdieriales</taxon>
        <taxon>Galdieriaceae</taxon>
        <taxon>Galdieria</taxon>
    </lineage>
</organism>
<comment type="subcellular location">
    <subcellularLocation>
        <location evidence="1">Nucleus</location>
    </subcellularLocation>
</comment>
<accession>A0AAV9IN22</accession>
<evidence type="ECO:0000256" key="6">
    <source>
        <dbReference type="SAM" id="MobiDB-lite"/>
    </source>
</evidence>
<dbReference type="AlphaFoldDB" id="A0AAV9IN22"/>
<evidence type="ECO:0000256" key="5">
    <source>
        <dbReference type="ARBA" id="ARBA00025730"/>
    </source>
</evidence>
<keyword evidence="3" id="KW-0804">Transcription</keyword>
<dbReference type="Proteomes" id="UP001300502">
    <property type="component" value="Unassembled WGS sequence"/>
</dbReference>
<dbReference type="EMBL" id="JANCYU010000071">
    <property type="protein sequence ID" value="KAK4528912.1"/>
    <property type="molecule type" value="Genomic_DNA"/>
</dbReference>
<dbReference type="PRINTS" id="PR01443">
    <property type="entry name" value="TFIID30KDSUB"/>
</dbReference>
<keyword evidence="4" id="KW-0539">Nucleus</keyword>
<dbReference type="PANTHER" id="PTHR21242:SF0">
    <property type="entry name" value="TRANSCRIPTION INITIATION FACTOR TFIID SUBUNIT 10"/>
    <property type="match status" value="1"/>
</dbReference>